<proteinExistence type="inferred from homology"/>
<dbReference type="Gene3D" id="3.40.190.10">
    <property type="entry name" value="Periplasmic binding protein-like II"/>
    <property type="match status" value="1"/>
</dbReference>
<evidence type="ECO:0000256" key="1">
    <source>
        <dbReference type="ARBA" id="ARBA00006987"/>
    </source>
</evidence>
<keyword evidence="3" id="KW-0675">Receptor</keyword>
<dbReference type="Proteomes" id="UP001549320">
    <property type="component" value="Unassembled WGS sequence"/>
</dbReference>
<reference evidence="3 4" key="1">
    <citation type="submission" date="2024-06" db="EMBL/GenBank/DDBJ databases">
        <title>Sorghum-associated microbial communities from plants grown in Nebraska, USA.</title>
        <authorList>
            <person name="Schachtman D."/>
        </authorList>
    </citation>
    <scope>NUCLEOTIDE SEQUENCE [LARGE SCALE GENOMIC DNA]</scope>
    <source>
        <strain evidence="3 4">2709</strain>
    </source>
</reference>
<evidence type="ECO:0000313" key="3">
    <source>
        <dbReference type="EMBL" id="MET4575691.1"/>
    </source>
</evidence>
<dbReference type="EMBL" id="JBEPSH010000002">
    <property type="protein sequence ID" value="MET4575691.1"/>
    <property type="molecule type" value="Genomic_DNA"/>
</dbReference>
<dbReference type="PANTHER" id="PTHR42928:SF5">
    <property type="entry name" value="BLR1237 PROTEIN"/>
    <property type="match status" value="1"/>
</dbReference>
<keyword evidence="4" id="KW-1185">Reference proteome</keyword>
<dbReference type="CDD" id="cd13578">
    <property type="entry name" value="PBP2_Bug27"/>
    <property type="match status" value="1"/>
</dbReference>
<dbReference type="PIRSF" id="PIRSF017082">
    <property type="entry name" value="YflP"/>
    <property type="match status" value="1"/>
</dbReference>
<comment type="similarity">
    <text evidence="1">Belongs to the UPF0065 (bug) family.</text>
</comment>
<dbReference type="InterPro" id="IPR042100">
    <property type="entry name" value="Bug_dom1"/>
</dbReference>
<accession>A0ABV2Q3U0</accession>
<organism evidence="3 4">
    <name type="scientific">Ottowia thiooxydans</name>
    <dbReference type="NCBI Taxonomy" id="219182"/>
    <lineage>
        <taxon>Bacteria</taxon>
        <taxon>Pseudomonadati</taxon>
        <taxon>Pseudomonadota</taxon>
        <taxon>Betaproteobacteria</taxon>
        <taxon>Burkholderiales</taxon>
        <taxon>Comamonadaceae</taxon>
        <taxon>Ottowia</taxon>
    </lineage>
</organism>
<name>A0ABV2Q3U0_9BURK</name>
<dbReference type="RefSeq" id="WP_354441313.1">
    <property type="nucleotide sequence ID" value="NZ_JBEPSH010000002.1"/>
</dbReference>
<feature type="signal peptide" evidence="2">
    <location>
        <begin position="1"/>
        <end position="22"/>
    </location>
</feature>
<dbReference type="SUPFAM" id="SSF53850">
    <property type="entry name" value="Periplasmic binding protein-like II"/>
    <property type="match status" value="1"/>
</dbReference>
<feature type="chain" id="PRO_5045218257" evidence="2">
    <location>
        <begin position="23"/>
        <end position="326"/>
    </location>
</feature>
<comment type="caution">
    <text evidence="3">The sequence shown here is derived from an EMBL/GenBank/DDBJ whole genome shotgun (WGS) entry which is preliminary data.</text>
</comment>
<evidence type="ECO:0000256" key="2">
    <source>
        <dbReference type="SAM" id="SignalP"/>
    </source>
</evidence>
<dbReference type="InterPro" id="IPR005064">
    <property type="entry name" value="BUG"/>
</dbReference>
<sequence length="326" mass="34198">MKLFCKTASVFVALLTLTVPMAAVSSEPFPSKQVHLVVPFSPGGATDVVARVVGQKLSLLWNKPVIVENKPGASSTLGADYVRKSPADGYTLLVGGPSGMTATAAVNPKIMRFDPVNDFKPVSVIATMPFVLSVNPDIGIKSVEDLVGLAKANPGKYTYASSGPGSSSHLFTEMFKFMAGVDILHVPYQGSAPGLNAVTAGQVSMVMTPINVISVLAKGGRVLPVGVSTAARTADMPELPPIGDSVKGYALEGWLALFAPKGTPDSVTQKIAADLRTVIQSPDLARTFRENGLVAVGSNPDAALSVVKNDLERWQRVVKMANIKPE</sequence>
<keyword evidence="2" id="KW-0732">Signal</keyword>
<gene>
    <name evidence="3" type="ORF">ABIE13_000791</name>
</gene>
<dbReference type="Gene3D" id="3.40.190.150">
    <property type="entry name" value="Bordetella uptake gene, domain 1"/>
    <property type="match status" value="1"/>
</dbReference>
<dbReference type="PANTHER" id="PTHR42928">
    <property type="entry name" value="TRICARBOXYLATE-BINDING PROTEIN"/>
    <property type="match status" value="1"/>
</dbReference>
<dbReference type="Pfam" id="PF03401">
    <property type="entry name" value="TctC"/>
    <property type="match status" value="1"/>
</dbReference>
<protein>
    <submittedName>
        <fullName evidence="3">Tripartite-type tricarboxylate transporter receptor subunit TctC</fullName>
    </submittedName>
</protein>
<evidence type="ECO:0000313" key="4">
    <source>
        <dbReference type="Proteomes" id="UP001549320"/>
    </source>
</evidence>